<dbReference type="GO" id="GO:0046872">
    <property type="term" value="F:metal ion binding"/>
    <property type="evidence" value="ECO:0007669"/>
    <property type="project" value="UniProtKB-KW"/>
</dbReference>
<keyword evidence="2" id="KW-0862">Zinc</keyword>
<protein>
    <submittedName>
        <fullName evidence="3">BIRC5 protein</fullName>
    </submittedName>
</protein>
<evidence type="ECO:0000256" key="1">
    <source>
        <dbReference type="ARBA" id="ARBA00022723"/>
    </source>
</evidence>
<feature type="non-terminal residue" evidence="3">
    <location>
        <position position="1"/>
    </location>
</feature>
<dbReference type="CDD" id="cd00022">
    <property type="entry name" value="BIR"/>
    <property type="match status" value="1"/>
</dbReference>
<name>A0A836YI50_9HYME</name>
<sequence length="169" mass="20048">MLYTKNSQTVQVLEFSKGVFLKRDCKLGYCFISHFVFREATSYFWKQSRRTTYSSWPFNESNKCNAERMAAAGFYVVGDSNEPDLVECFICSKQLDGWEPDDDPWNEHEKHQSSCPFVKLNKQDEKEWTVDELYDLYKKYKTKEYMDQVKKNITTMKDVTAQLMNELSK</sequence>
<accession>A0A836YI50</accession>
<keyword evidence="1" id="KW-0479">Metal-binding</keyword>
<dbReference type="Gene3D" id="1.10.1170.10">
    <property type="entry name" value="Inhibitor Of Apoptosis Protein (2mihbC-IAP-1), Chain A"/>
    <property type="match status" value="1"/>
</dbReference>
<keyword evidence="4" id="KW-1185">Reference proteome</keyword>
<feature type="non-terminal residue" evidence="3">
    <location>
        <position position="169"/>
    </location>
</feature>
<gene>
    <name evidence="3" type="primary">Birc5</name>
    <name evidence="3" type="ORF">G6Z78_0003834</name>
</gene>
<dbReference type="EMBL" id="JAANIA010002973">
    <property type="protein sequence ID" value="KAG5306399.1"/>
    <property type="molecule type" value="Genomic_DNA"/>
</dbReference>
<proteinExistence type="predicted"/>
<evidence type="ECO:0000313" key="4">
    <source>
        <dbReference type="Proteomes" id="UP000668214"/>
    </source>
</evidence>
<dbReference type="InterPro" id="IPR001370">
    <property type="entry name" value="BIR_rpt"/>
</dbReference>
<dbReference type="PROSITE" id="PS50143">
    <property type="entry name" value="BIR_REPEAT_2"/>
    <property type="match status" value="1"/>
</dbReference>
<reference evidence="3" key="1">
    <citation type="submission" date="2020-02" db="EMBL/GenBank/DDBJ databases">
        <title>Relaxed selection underlies rapid genomic changes in the transitions from sociality to social parasitism in ants.</title>
        <authorList>
            <person name="Bi X."/>
        </authorList>
    </citation>
    <scope>NUCLEOTIDE SEQUENCE</scope>
    <source>
        <strain evidence="3">BGI-DK2014c</strain>
        <tissue evidence="3">Whole body</tissue>
    </source>
</reference>
<dbReference type="InterPro" id="IPR051190">
    <property type="entry name" value="Baculoviral_IAP"/>
</dbReference>
<dbReference type="AlphaFoldDB" id="A0A836YI50"/>
<comment type="caution">
    <text evidence="3">The sequence shown here is derived from an EMBL/GenBank/DDBJ whole genome shotgun (WGS) entry which is preliminary data.</text>
</comment>
<organism evidence="3 4">
    <name type="scientific">Pseudoatta argentina</name>
    <dbReference type="NCBI Taxonomy" id="621737"/>
    <lineage>
        <taxon>Eukaryota</taxon>
        <taxon>Metazoa</taxon>
        <taxon>Ecdysozoa</taxon>
        <taxon>Arthropoda</taxon>
        <taxon>Hexapoda</taxon>
        <taxon>Insecta</taxon>
        <taxon>Pterygota</taxon>
        <taxon>Neoptera</taxon>
        <taxon>Endopterygota</taxon>
        <taxon>Hymenoptera</taxon>
        <taxon>Apocrita</taxon>
        <taxon>Aculeata</taxon>
        <taxon>Formicoidea</taxon>
        <taxon>Formicidae</taxon>
        <taxon>Myrmicinae</taxon>
        <taxon>Pseudoatta</taxon>
    </lineage>
</organism>
<dbReference type="Pfam" id="PF00653">
    <property type="entry name" value="BIR"/>
    <property type="match status" value="1"/>
</dbReference>
<dbReference type="Proteomes" id="UP000668214">
    <property type="component" value="Unassembled WGS sequence"/>
</dbReference>
<dbReference type="SUPFAM" id="SSF57924">
    <property type="entry name" value="Inhibitor of apoptosis (IAP) repeat"/>
    <property type="match status" value="1"/>
</dbReference>
<evidence type="ECO:0000313" key="3">
    <source>
        <dbReference type="EMBL" id="KAG5306399.1"/>
    </source>
</evidence>
<dbReference type="PANTHER" id="PTHR46771:SF5">
    <property type="entry name" value="DETERIN"/>
    <property type="match status" value="1"/>
</dbReference>
<dbReference type="SMART" id="SM00238">
    <property type="entry name" value="BIR"/>
    <property type="match status" value="1"/>
</dbReference>
<dbReference type="PANTHER" id="PTHR46771">
    <property type="entry name" value="DETERIN"/>
    <property type="match status" value="1"/>
</dbReference>
<evidence type="ECO:0000256" key="2">
    <source>
        <dbReference type="ARBA" id="ARBA00022833"/>
    </source>
</evidence>